<dbReference type="PROSITE" id="PS50261">
    <property type="entry name" value="G_PROTEIN_RECEP_F2_4"/>
    <property type="match status" value="1"/>
</dbReference>
<dbReference type="PROSITE" id="PS50227">
    <property type="entry name" value="G_PROTEIN_RECEP_F2_3"/>
    <property type="match status" value="1"/>
</dbReference>
<evidence type="ECO:0000256" key="12">
    <source>
        <dbReference type="SAM" id="Phobius"/>
    </source>
</evidence>
<dbReference type="GO" id="GO:0007166">
    <property type="term" value="P:cell surface receptor signaling pathway"/>
    <property type="evidence" value="ECO:0007669"/>
    <property type="project" value="InterPro"/>
</dbReference>
<evidence type="ECO:0000256" key="4">
    <source>
        <dbReference type="ARBA" id="ARBA00022692"/>
    </source>
</evidence>
<feature type="transmembrane region" description="Helical" evidence="12">
    <location>
        <begin position="117"/>
        <end position="136"/>
    </location>
</feature>
<feature type="transmembrane region" description="Helical" evidence="12">
    <location>
        <begin position="223"/>
        <end position="240"/>
    </location>
</feature>
<dbReference type="InterPro" id="IPR001771">
    <property type="entry name" value="GPCR_2_VIP_rcpt_1"/>
</dbReference>
<feature type="transmembrane region" description="Helical" evidence="12">
    <location>
        <begin position="148"/>
        <end position="169"/>
    </location>
</feature>
<accession>A0A4W3HQU0</accession>
<dbReference type="PANTHER" id="PTHR45620:SF24">
    <property type="entry name" value="VASOACTIVE INTESTINAL POLYPEPTIDE RECEPTOR 1"/>
    <property type="match status" value="1"/>
</dbReference>
<dbReference type="Pfam" id="PF02793">
    <property type="entry name" value="HRM"/>
    <property type="match status" value="1"/>
</dbReference>
<reference evidence="16" key="3">
    <citation type="journal article" date="2014" name="Nature">
        <title>Elephant shark genome provides unique insights into gnathostome evolution.</title>
        <authorList>
            <consortium name="International Elephant Shark Genome Sequencing Consortium"/>
            <person name="Venkatesh B."/>
            <person name="Lee A.P."/>
            <person name="Ravi V."/>
            <person name="Maurya A.K."/>
            <person name="Lian M.M."/>
            <person name="Swann J.B."/>
            <person name="Ohta Y."/>
            <person name="Flajnik M.F."/>
            <person name="Sutoh Y."/>
            <person name="Kasahara M."/>
            <person name="Hoon S."/>
            <person name="Gangu V."/>
            <person name="Roy S.W."/>
            <person name="Irimia M."/>
            <person name="Korzh V."/>
            <person name="Kondrychyn I."/>
            <person name="Lim Z.W."/>
            <person name="Tay B.H."/>
            <person name="Tohari S."/>
            <person name="Kong K.W."/>
            <person name="Ho S."/>
            <person name="Lorente-Galdos B."/>
            <person name="Quilez J."/>
            <person name="Marques-Bonet T."/>
            <person name="Raney B.J."/>
            <person name="Ingham P.W."/>
            <person name="Tay A."/>
            <person name="Hillier L.W."/>
            <person name="Minx P."/>
            <person name="Boehm T."/>
            <person name="Wilson R.K."/>
            <person name="Brenner S."/>
            <person name="Warren W.C."/>
        </authorList>
    </citation>
    <scope>NUCLEOTIDE SEQUENCE [LARGE SCALE GENOMIC DNA]</scope>
</reference>
<dbReference type="SUPFAM" id="SSF111418">
    <property type="entry name" value="Hormone receptor domain"/>
    <property type="match status" value="1"/>
</dbReference>
<evidence type="ECO:0000313" key="16">
    <source>
        <dbReference type="Proteomes" id="UP000314986"/>
    </source>
</evidence>
<feature type="domain" description="G-protein coupled receptors family 2 profile 2" evidence="14">
    <location>
        <begin position="111"/>
        <end position="344"/>
    </location>
</feature>
<keyword evidence="4 12" id="KW-0812">Transmembrane</keyword>
<dbReference type="PRINTS" id="PR00249">
    <property type="entry name" value="GPCRSECRETIN"/>
</dbReference>
<sequence>LSIYLSIYQLDSRCECELLTLPSSLPPSLPPSLLSLSLPSGCTGMWDNITCWPSANTGEVVVVPCPHFFPSCLPANVSRNCTSEGWTALSRSYLLACRVNANITSIFYGAVKIGYTVGYSLSLFSLTAAMSILCIFRKLHCTRNYIHMHLFMSFMLRAIAVFIKDFVLFENEESDHCFVTSVGCKVAMVFFQYCIMANFFWLLVEGLYLHTLLVISFFSEKKYFWWYIVIGWGTYPPRILKRLYMFSRCWDTIESPFWWIIKGPILISLLVNFILFIGIIRILVQKLHSLDIGPSESSQYSRLAKSTLLLIPLFGLNYIVFAFFPDNFKVEFKLVFDLILGSFQINNTAQITQPTPHSGKYICIGPPIALG</sequence>
<keyword evidence="11" id="KW-0807">Transducer</keyword>
<evidence type="ECO:0000256" key="3">
    <source>
        <dbReference type="ARBA" id="ARBA00022475"/>
    </source>
</evidence>
<dbReference type="AlphaFoldDB" id="A0A4W3HQU0"/>
<evidence type="ECO:0000256" key="9">
    <source>
        <dbReference type="ARBA" id="ARBA00023170"/>
    </source>
</evidence>
<keyword evidence="6" id="KW-0297">G-protein coupled receptor</keyword>
<dbReference type="GO" id="GO:0004999">
    <property type="term" value="F:vasoactive intestinal polypeptide receptor activity"/>
    <property type="evidence" value="ECO:0007669"/>
    <property type="project" value="InterPro"/>
</dbReference>
<dbReference type="InterPro" id="IPR036445">
    <property type="entry name" value="GPCR_2_extracell_dom_sf"/>
</dbReference>
<feature type="transmembrane region" description="Helical" evidence="12">
    <location>
        <begin position="189"/>
        <end position="211"/>
    </location>
</feature>
<keyword evidence="3" id="KW-1003">Cell membrane</keyword>
<dbReference type="InterPro" id="IPR001879">
    <property type="entry name" value="GPCR_2_extracellular_dom"/>
</dbReference>
<dbReference type="InterPro" id="IPR017981">
    <property type="entry name" value="GPCR_2-like_7TM"/>
</dbReference>
<evidence type="ECO:0000256" key="1">
    <source>
        <dbReference type="ARBA" id="ARBA00004651"/>
    </source>
</evidence>
<evidence type="ECO:0000256" key="5">
    <source>
        <dbReference type="ARBA" id="ARBA00022989"/>
    </source>
</evidence>
<comment type="similarity">
    <text evidence="2">Belongs to the G-protein coupled receptor 2 family.</text>
</comment>
<keyword evidence="5 12" id="KW-1133">Transmembrane helix</keyword>
<reference evidence="15" key="5">
    <citation type="submission" date="2025-09" db="UniProtKB">
        <authorList>
            <consortium name="Ensembl"/>
        </authorList>
    </citation>
    <scope>IDENTIFICATION</scope>
</reference>
<evidence type="ECO:0000256" key="11">
    <source>
        <dbReference type="ARBA" id="ARBA00023224"/>
    </source>
</evidence>
<dbReference type="PROSITE" id="PS00649">
    <property type="entry name" value="G_PROTEIN_RECEP_F2_1"/>
    <property type="match status" value="1"/>
</dbReference>
<dbReference type="GO" id="GO:0008528">
    <property type="term" value="F:G protein-coupled peptide receptor activity"/>
    <property type="evidence" value="ECO:0007669"/>
    <property type="project" value="TreeGrafter"/>
</dbReference>
<feature type="domain" description="G-protein coupled receptors family 2 profile 1" evidence="13">
    <location>
        <begin position="13"/>
        <end position="101"/>
    </location>
</feature>
<evidence type="ECO:0000259" key="14">
    <source>
        <dbReference type="PROSITE" id="PS50261"/>
    </source>
</evidence>
<dbReference type="InterPro" id="IPR000832">
    <property type="entry name" value="GPCR_2_secretin-like"/>
</dbReference>
<reference evidence="16" key="1">
    <citation type="journal article" date="2006" name="Science">
        <title>Ancient noncoding elements conserved in the human genome.</title>
        <authorList>
            <person name="Venkatesh B."/>
            <person name="Kirkness E.F."/>
            <person name="Loh Y.H."/>
            <person name="Halpern A.L."/>
            <person name="Lee A.P."/>
            <person name="Johnson J."/>
            <person name="Dandona N."/>
            <person name="Viswanathan L.D."/>
            <person name="Tay A."/>
            <person name="Venter J.C."/>
            <person name="Strausberg R.L."/>
            <person name="Brenner S."/>
        </authorList>
    </citation>
    <scope>NUCLEOTIDE SEQUENCE [LARGE SCALE GENOMIC DNA]</scope>
</reference>
<dbReference type="Gene3D" id="4.10.1240.10">
    <property type="entry name" value="GPCR, family 2, extracellular hormone receptor domain"/>
    <property type="match status" value="1"/>
</dbReference>
<dbReference type="Gene3D" id="1.20.1070.10">
    <property type="entry name" value="Rhodopsin 7-helix transmembrane proteins"/>
    <property type="match status" value="1"/>
</dbReference>
<organism evidence="15 16">
    <name type="scientific">Callorhinchus milii</name>
    <name type="common">Ghost shark</name>
    <dbReference type="NCBI Taxonomy" id="7868"/>
    <lineage>
        <taxon>Eukaryota</taxon>
        <taxon>Metazoa</taxon>
        <taxon>Chordata</taxon>
        <taxon>Craniata</taxon>
        <taxon>Vertebrata</taxon>
        <taxon>Chondrichthyes</taxon>
        <taxon>Holocephali</taxon>
        <taxon>Chimaeriformes</taxon>
        <taxon>Callorhinchidae</taxon>
        <taxon>Callorhinchus</taxon>
    </lineage>
</organism>
<dbReference type="InterPro" id="IPR050332">
    <property type="entry name" value="GPCR_2"/>
</dbReference>
<dbReference type="GeneTree" id="ENSGT00940000156402"/>
<protein>
    <submittedName>
        <fullName evidence="15">Vasoactive intestinal peptide receptor 1b</fullName>
    </submittedName>
</protein>
<feature type="transmembrane region" description="Helical" evidence="12">
    <location>
        <begin position="303"/>
        <end position="324"/>
    </location>
</feature>
<keyword evidence="16" id="KW-1185">Reference proteome</keyword>
<keyword evidence="10" id="KW-0325">Glycoprotein</keyword>
<evidence type="ECO:0000256" key="7">
    <source>
        <dbReference type="ARBA" id="ARBA00023136"/>
    </source>
</evidence>
<dbReference type="Pfam" id="PF00002">
    <property type="entry name" value="7tm_2"/>
    <property type="match status" value="1"/>
</dbReference>
<dbReference type="SMART" id="SM00008">
    <property type="entry name" value="HormR"/>
    <property type="match status" value="1"/>
</dbReference>
<dbReference type="PANTHER" id="PTHR45620">
    <property type="entry name" value="PDF RECEPTOR-LIKE PROTEIN-RELATED"/>
    <property type="match status" value="1"/>
</dbReference>
<dbReference type="GO" id="GO:0007188">
    <property type="term" value="P:adenylate cyclase-modulating G protein-coupled receptor signaling pathway"/>
    <property type="evidence" value="ECO:0007669"/>
    <property type="project" value="TreeGrafter"/>
</dbReference>
<evidence type="ECO:0000256" key="2">
    <source>
        <dbReference type="ARBA" id="ARBA00005314"/>
    </source>
</evidence>
<keyword evidence="7 12" id="KW-0472">Membrane</keyword>
<name>A0A4W3HQU0_CALMI</name>
<dbReference type="InterPro" id="IPR017983">
    <property type="entry name" value="GPCR_2_secretin-like_CS"/>
</dbReference>
<keyword evidence="9" id="KW-0675">Receptor</keyword>
<evidence type="ECO:0000256" key="10">
    <source>
        <dbReference type="ARBA" id="ARBA00023180"/>
    </source>
</evidence>
<reference evidence="15" key="4">
    <citation type="submission" date="2025-08" db="UniProtKB">
        <authorList>
            <consortium name="Ensembl"/>
        </authorList>
    </citation>
    <scope>IDENTIFICATION</scope>
</reference>
<feature type="transmembrane region" description="Helical" evidence="12">
    <location>
        <begin position="260"/>
        <end position="283"/>
    </location>
</feature>
<comment type="subcellular location">
    <subcellularLocation>
        <location evidence="1">Cell membrane</location>
        <topology evidence="1">Multi-pass membrane protein</topology>
    </subcellularLocation>
</comment>
<evidence type="ECO:0000259" key="13">
    <source>
        <dbReference type="PROSITE" id="PS50227"/>
    </source>
</evidence>
<evidence type="ECO:0000256" key="8">
    <source>
        <dbReference type="ARBA" id="ARBA00023157"/>
    </source>
</evidence>
<evidence type="ECO:0000256" key="6">
    <source>
        <dbReference type="ARBA" id="ARBA00023040"/>
    </source>
</evidence>
<evidence type="ECO:0000313" key="15">
    <source>
        <dbReference type="Ensembl" id="ENSCMIP00000019673.1"/>
    </source>
</evidence>
<dbReference type="GO" id="GO:0005886">
    <property type="term" value="C:plasma membrane"/>
    <property type="evidence" value="ECO:0007669"/>
    <property type="project" value="UniProtKB-SubCell"/>
</dbReference>
<dbReference type="Proteomes" id="UP000314986">
    <property type="component" value="Unassembled WGS sequence"/>
</dbReference>
<proteinExistence type="inferred from homology"/>
<dbReference type="Ensembl" id="ENSCMIT00000020040.1">
    <property type="protein sequence ID" value="ENSCMIP00000019673.1"/>
    <property type="gene ID" value="ENSCMIG00000009144.1"/>
</dbReference>
<dbReference type="GO" id="GO:0017046">
    <property type="term" value="F:peptide hormone binding"/>
    <property type="evidence" value="ECO:0007669"/>
    <property type="project" value="TreeGrafter"/>
</dbReference>
<reference evidence="16" key="2">
    <citation type="journal article" date="2007" name="PLoS Biol.">
        <title>Survey sequencing and comparative analysis of the elephant shark (Callorhinchus milii) genome.</title>
        <authorList>
            <person name="Venkatesh B."/>
            <person name="Kirkness E.F."/>
            <person name="Loh Y.H."/>
            <person name="Halpern A.L."/>
            <person name="Lee A.P."/>
            <person name="Johnson J."/>
            <person name="Dandona N."/>
            <person name="Viswanathan L.D."/>
            <person name="Tay A."/>
            <person name="Venter J.C."/>
            <person name="Strausberg R.L."/>
            <person name="Brenner S."/>
        </authorList>
    </citation>
    <scope>NUCLEOTIDE SEQUENCE [LARGE SCALE GENOMIC DNA]</scope>
</reference>
<keyword evidence="8" id="KW-1015">Disulfide bond</keyword>
<dbReference type="PRINTS" id="PR01154">
    <property type="entry name" value="VIP1RECEPTOR"/>
</dbReference>